<gene>
    <name evidence="1" type="ORF">Tco_0629691</name>
</gene>
<protein>
    <submittedName>
        <fullName evidence="1">Uncharacterized protein</fullName>
    </submittedName>
</protein>
<organism evidence="1 2">
    <name type="scientific">Tanacetum coccineum</name>
    <dbReference type="NCBI Taxonomy" id="301880"/>
    <lineage>
        <taxon>Eukaryota</taxon>
        <taxon>Viridiplantae</taxon>
        <taxon>Streptophyta</taxon>
        <taxon>Embryophyta</taxon>
        <taxon>Tracheophyta</taxon>
        <taxon>Spermatophyta</taxon>
        <taxon>Magnoliopsida</taxon>
        <taxon>eudicotyledons</taxon>
        <taxon>Gunneridae</taxon>
        <taxon>Pentapetalae</taxon>
        <taxon>asterids</taxon>
        <taxon>campanulids</taxon>
        <taxon>Asterales</taxon>
        <taxon>Asteraceae</taxon>
        <taxon>Asteroideae</taxon>
        <taxon>Anthemideae</taxon>
        <taxon>Anthemidinae</taxon>
        <taxon>Tanacetum</taxon>
    </lineage>
</organism>
<dbReference type="EMBL" id="BQNB010008928">
    <property type="protein sequence ID" value="GJS56329.1"/>
    <property type="molecule type" value="Genomic_DNA"/>
</dbReference>
<reference evidence="1" key="2">
    <citation type="submission" date="2022-01" db="EMBL/GenBank/DDBJ databases">
        <authorList>
            <person name="Yamashiro T."/>
            <person name="Shiraishi A."/>
            <person name="Satake H."/>
            <person name="Nakayama K."/>
        </authorList>
    </citation>
    <scope>NUCLEOTIDE SEQUENCE</scope>
</reference>
<proteinExistence type="predicted"/>
<name>A0ABQ4WTW7_9ASTR</name>
<accession>A0ABQ4WTW7</accession>
<dbReference type="Proteomes" id="UP001151760">
    <property type="component" value="Unassembled WGS sequence"/>
</dbReference>
<evidence type="ECO:0000313" key="1">
    <source>
        <dbReference type="EMBL" id="GJS56329.1"/>
    </source>
</evidence>
<reference evidence="1" key="1">
    <citation type="journal article" date="2022" name="Int. J. Mol. Sci.">
        <title>Draft Genome of Tanacetum Coccineum: Genomic Comparison of Closely Related Tanacetum-Family Plants.</title>
        <authorList>
            <person name="Yamashiro T."/>
            <person name="Shiraishi A."/>
            <person name="Nakayama K."/>
            <person name="Satake H."/>
        </authorList>
    </citation>
    <scope>NUCLEOTIDE SEQUENCE</scope>
</reference>
<keyword evidence="2" id="KW-1185">Reference proteome</keyword>
<sequence>MSSSSSTSNWIRPIPTHCFCDEPVVERTSRTPTKPARRFLCCRFPSVDDRDFHCCDSGWRNVLFCHLTIEFFLFRVSTQALIPLVGSFSE</sequence>
<comment type="caution">
    <text evidence="1">The sequence shown here is derived from an EMBL/GenBank/DDBJ whole genome shotgun (WGS) entry which is preliminary data.</text>
</comment>
<evidence type="ECO:0000313" key="2">
    <source>
        <dbReference type="Proteomes" id="UP001151760"/>
    </source>
</evidence>